<dbReference type="InterPro" id="IPR014267">
    <property type="entry name" value="GtfA"/>
</dbReference>
<feature type="compositionally biased region" description="Basic and acidic residues" evidence="12">
    <location>
        <begin position="531"/>
        <end position="549"/>
    </location>
</feature>
<protein>
    <recommendedName>
        <fullName evidence="11">UDP-N-acetylglucosamine--peptide N-acetylglucosaminyltransferase GtfA subunit</fullName>
        <ecNumber evidence="11">2.4.1.-</ecNumber>
    </recommendedName>
    <alternativeName>
        <fullName evidence="11">Glycosyltransferase GtfA</fullName>
    </alternativeName>
</protein>
<dbReference type="Proteomes" id="UP000254082">
    <property type="component" value="Unassembled WGS sequence"/>
</dbReference>
<evidence type="ECO:0000256" key="2">
    <source>
        <dbReference type="ARBA" id="ARBA00004922"/>
    </source>
</evidence>
<keyword evidence="4 11" id="KW-1003">Cell membrane</keyword>
<sequence length="549" mass="62817">MNCPKPIRKVTMTIYNINLGIGWASSGVEYAQAYRSKVFKNLGLDAKFVFTDFFSQDNIVDMTRNVGFSDDQIIWLYSYFTDQEPAPTTLTESDLKAQFTREITKVDREDKLVRFYFGNRDFATAYYCRHSKEIIHRIEFVSNGNLVRKDFYNNGKTLSFTEFYAPKDNAAKLYKRTFYNLNGSVAYDEITDGDQPFYRFPNRILYSKEELVAYFMEKLALSADDLVLLDRSTGIGQAVFRQVKPAKLGVVVHAEHYSENGTNANSVLWNNYYDFQFTNADSVDVFIVATDRQKEILSQQFLIYKHQEPRIVTIPVGSLDEIKEPKSPRIPFSVMTASRLATEKHVDWLIEAVVEAHEVVPDINFDIYGSGSEEAKLRQIIEEKGAKDYIQLLGHQDLSHTYMHHEVYLSGSKSEGFGLTLMEAIGSGLPLIGFDARYGNQNFIKDEENGYLIPISELDTDQEIVESLSTKIVQIFTLANLDSMHRVSYDLAKNYLTDKVEAKWQQLIADLIQPQPSALDKSQTAEASQSQDKDQKDETDPTKEKELEQ</sequence>
<accession>A0A380JFG8</accession>
<dbReference type="InterPro" id="IPR001296">
    <property type="entry name" value="Glyco_trans_1"/>
</dbReference>
<dbReference type="Pfam" id="PF00534">
    <property type="entry name" value="Glycos_transf_1"/>
    <property type="match status" value="1"/>
</dbReference>
<dbReference type="EC" id="2.4.1.-" evidence="11"/>
<evidence type="ECO:0000259" key="13">
    <source>
        <dbReference type="Pfam" id="PF00534"/>
    </source>
</evidence>
<proteinExistence type="inferred from homology"/>
<comment type="subcellular location">
    <subcellularLocation>
        <location evidence="1 11">Cell membrane</location>
        <topology evidence="1 11">Peripheral membrane protein</topology>
    </subcellularLocation>
    <subcellularLocation>
        <location evidence="11">Cytoplasm</location>
    </subcellularLocation>
    <text evidence="11">Cell membrane association requires GtfB.</text>
</comment>
<evidence type="ECO:0000313" key="15">
    <source>
        <dbReference type="EMBL" id="SUN36070.1"/>
    </source>
</evidence>
<dbReference type="InterPro" id="IPR054396">
    <property type="entry name" value="GtfA_EBD"/>
</dbReference>
<dbReference type="CDD" id="cd04949">
    <property type="entry name" value="GT4_GtfA-like"/>
    <property type="match status" value="1"/>
</dbReference>
<keyword evidence="7 11" id="KW-0808">Transferase</keyword>
<evidence type="ECO:0000259" key="14">
    <source>
        <dbReference type="Pfam" id="PF22145"/>
    </source>
</evidence>
<keyword evidence="9 11" id="KW-0472">Membrane</keyword>
<dbReference type="GO" id="GO:0000166">
    <property type="term" value="F:nucleotide binding"/>
    <property type="evidence" value="ECO:0007669"/>
    <property type="project" value="UniProtKB-KW"/>
</dbReference>
<keyword evidence="5 11" id="KW-0963">Cytoplasm</keyword>
<comment type="similarity">
    <text evidence="3 11">Belongs to the glycosyltransferase group 1 family. Glycosyltransferase 4 subfamily.</text>
</comment>
<evidence type="ECO:0000256" key="11">
    <source>
        <dbReference type="HAMAP-Rule" id="MF_01472"/>
    </source>
</evidence>
<evidence type="ECO:0000256" key="3">
    <source>
        <dbReference type="ARBA" id="ARBA00009481"/>
    </source>
</evidence>
<evidence type="ECO:0000256" key="10">
    <source>
        <dbReference type="ARBA" id="ARBA00052053"/>
    </source>
</evidence>
<feature type="compositionally biased region" description="Polar residues" evidence="12">
    <location>
        <begin position="518"/>
        <end position="530"/>
    </location>
</feature>
<feature type="domain" description="Glycosyl transferase family 1" evidence="13">
    <location>
        <begin position="331"/>
        <end position="456"/>
    </location>
</feature>
<dbReference type="GO" id="GO:0005886">
    <property type="term" value="C:plasma membrane"/>
    <property type="evidence" value="ECO:0007669"/>
    <property type="project" value="UniProtKB-SubCell"/>
</dbReference>
<feature type="region of interest" description="Disordered" evidence="12">
    <location>
        <begin position="518"/>
        <end position="549"/>
    </location>
</feature>
<gene>
    <name evidence="15" type="primary">tagE</name>
    <name evidence="11" type="synonym">gtfA</name>
    <name evidence="15" type="ORF">NCTC11391_01114</name>
</gene>
<comment type="subunit">
    <text evidence="11">Forms a heterotetramer with 2 subunits each of GtfA and GtfB. Part of the accessory SecA2/SecY2 protein translocation apparatus.</text>
</comment>
<feature type="binding site" evidence="11">
    <location>
        <begin position="27"/>
        <end position="30"/>
    </location>
    <ligand>
        <name>UDP</name>
        <dbReference type="ChEBI" id="CHEBI:58223"/>
    </ligand>
</feature>
<dbReference type="AlphaFoldDB" id="A0A380JFG8"/>
<comment type="pathway">
    <text evidence="2 11">Protein modification; protein glycosylation.</text>
</comment>
<dbReference type="Gene3D" id="3.40.50.2000">
    <property type="entry name" value="Glycogen Phosphorylase B"/>
    <property type="match status" value="2"/>
</dbReference>
<dbReference type="NCBIfam" id="TIGR02918">
    <property type="entry name" value="accessory Sec system glycosyltransferase GtfA"/>
    <property type="match status" value="1"/>
</dbReference>
<dbReference type="PANTHER" id="PTHR12526">
    <property type="entry name" value="GLYCOSYLTRANSFERASE"/>
    <property type="match status" value="1"/>
</dbReference>
<evidence type="ECO:0000256" key="9">
    <source>
        <dbReference type="ARBA" id="ARBA00023136"/>
    </source>
</evidence>
<comment type="function">
    <text evidence="11">Required for polymorphic O-glycosylation of the serine-rich repeat protein in this bacteria. Catalyzes the first step in glycosylation by transferring N-acetylglucosamine from UDP-GlcNAc to serine residues in the substrate protein. Part of the accessory SecA2/SecY2 system specifically required to export serine-rich repeat cell wall proteins usually encoded upstream in the same operon.</text>
</comment>
<dbReference type="EMBL" id="UHFA01000002">
    <property type="protein sequence ID" value="SUN36070.1"/>
    <property type="molecule type" value="Genomic_DNA"/>
</dbReference>
<keyword evidence="6 11" id="KW-0328">Glycosyltransferase</keyword>
<dbReference type="UniPathway" id="UPA00378"/>
<dbReference type="PANTHER" id="PTHR12526:SF629">
    <property type="entry name" value="TEICHURONIC ACID BIOSYNTHESIS GLYCOSYLTRANSFERASE TUAH-RELATED"/>
    <property type="match status" value="1"/>
</dbReference>
<feature type="binding site" evidence="11">
    <location>
        <position position="253"/>
    </location>
    <ligand>
        <name>N-acetyl-D-glucosamine</name>
        <dbReference type="ChEBI" id="CHEBI:506227"/>
    </ligand>
</feature>
<comment type="catalytic activity">
    <reaction evidence="10 11">
        <text>L-seryl-[protein] + UDP-N-acetyl-alpha-D-glucosamine = 3-O-[N-acetyl-alpha-D-glucosaminyl]-L-seryl-[protein] + UDP + H(+)</text>
        <dbReference type="Rhea" id="RHEA:59872"/>
        <dbReference type="Rhea" id="RHEA-COMP:9863"/>
        <dbReference type="Rhea" id="RHEA-COMP:15471"/>
        <dbReference type="ChEBI" id="CHEBI:15378"/>
        <dbReference type="ChEBI" id="CHEBI:29999"/>
        <dbReference type="ChEBI" id="CHEBI:57705"/>
        <dbReference type="ChEBI" id="CHEBI:58223"/>
        <dbReference type="ChEBI" id="CHEBI:143279"/>
    </reaction>
</comment>
<dbReference type="Pfam" id="PF22145">
    <property type="entry name" value="GtfA_EBD"/>
    <property type="match status" value="1"/>
</dbReference>
<reference evidence="15 16" key="1">
    <citation type="submission" date="2018-06" db="EMBL/GenBank/DDBJ databases">
        <authorList>
            <consortium name="Pathogen Informatics"/>
            <person name="Doyle S."/>
        </authorList>
    </citation>
    <scope>NUCLEOTIDE SEQUENCE [LARGE SCALE GENOMIC DNA]</scope>
    <source>
        <strain evidence="16">NCTC 11391</strain>
    </source>
</reference>
<dbReference type="GO" id="GO:0005737">
    <property type="term" value="C:cytoplasm"/>
    <property type="evidence" value="ECO:0007669"/>
    <property type="project" value="UniProtKB-SubCell"/>
</dbReference>
<evidence type="ECO:0000256" key="7">
    <source>
        <dbReference type="ARBA" id="ARBA00022679"/>
    </source>
</evidence>
<name>A0A380JFG8_STRDO</name>
<feature type="binding site" evidence="11">
    <location>
        <begin position="415"/>
        <end position="418"/>
    </location>
    <ligand>
        <name>N-acetyl-D-glucosamine</name>
        <dbReference type="ChEBI" id="CHEBI:506227"/>
    </ligand>
</feature>
<dbReference type="FunFam" id="3.40.50.2000:FF:000196">
    <property type="entry name" value="UDP-N-acetylglucosamine--peptide N-acetylglucosaminyltransferase GtfA subunit"/>
    <property type="match status" value="1"/>
</dbReference>
<feature type="binding site" evidence="11">
    <location>
        <begin position="395"/>
        <end position="396"/>
    </location>
    <ligand>
        <name>UDP</name>
        <dbReference type="ChEBI" id="CHEBI:58223"/>
    </ligand>
</feature>
<dbReference type="GO" id="GO:0017122">
    <property type="term" value="C:protein N-acetylglucosaminyltransferase complex"/>
    <property type="evidence" value="ECO:0007669"/>
    <property type="project" value="UniProtKB-UniRule"/>
</dbReference>
<evidence type="ECO:0000256" key="5">
    <source>
        <dbReference type="ARBA" id="ARBA00022490"/>
    </source>
</evidence>
<dbReference type="SUPFAM" id="SSF53756">
    <property type="entry name" value="UDP-Glycosyltransferase/glycogen phosphorylase"/>
    <property type="match status" value="1"/>
</dbReference>
<evidence type="ECO:0000256" key="12">
    <source>
        <dbReference type="SAM" id="MobiDB-lite"/>
    </source>
</evidence>
<keyword evidence="8 11" id="KW-0547">Nucleotide-binding</keyword>
<organism evidence="15 16">
    <name type="scientific">Streptococcus downei MFe28</name>
    <dbReference type="NCBI Taxonomy" id="764290"/>
    <lineage>
        <taxon>Bacteria</taxon>
        <taxon>Bacillati</taxon>
        <taxon>Bacillota</taxon>
        <taxon>Bacilli</taxon>
        <taxon>Lactobacillales</taxon>
        <taxon>Streptococcaceae</taxon>
        <taxon>Streptococcus</taxon>
    </lineage>
</organism>
<evidence type="ECO:0000256" key="8">
    <source>
        <dbReference type="ARBA" id="ARBA00022741"/>
    </source>
</evidence>
<evidence type="ECO:0000256" key="6">
    <source>
        <dbReference type="ARBA" id="ARBA00022676"/>
    </source>
</evidence>
<feature type="domain" description="GtfA extended beta-sheet meander" evidence="14">
    <location>
        <begin position="106"/>
        <end position="202"/>
    </location>
</feature>
<evidence type="ECO:0000256" key="4">
    <source>
        <dbReference type="ARBA" id="ARBA00022475"/>
    </source>
</evidence>
<dbReference type="HAMAP" id="MF_01472">
    <property type="entry name" value="GtfA"/>
    <property type="match status" value="1"/>
</dbReference>
<evidence type="ECO:0000256" key="1">
    <source>
        <dbReference type="ARBA" id="ARBA00004202"/>
    </source>
</evidence>
<keyword evidence="16" id="KW-1185">Reference proteome</keyword>
<evidence type="ECO:0000313" key="16">
    <source>
        <dbReference type="Proteomes" id="UP000254082"/>
    </source>
</evidence>
<dbReference type="GO" id="GO:0016757">
    <property type="term" value="F:glycosyltransferase activity"/>
    <property type="evidence" value="ECO:0007669"/>
    <property type="project" value="UniProtKB-UniRule"/>
</dbReference>